<dbReference type="EMBL" id="MCBS01025006">
    <property type="protein sequence ID" value="RKF71859.1"/>
    <property type="molecule type" value="Genomic_DNA"/>
</dbReference>
<evidence type="ECO:0000256" key="1">
    <source>
        <dbReference type="SAM" id="MobiDB-lite"/>
    </source>
</evidence>
<comment type="caution">
    <text evidence="2">The sequence shown here is derived from an EMBL/GenBank/DDBJ whole genome shotgun (WGS) entry which is preliminary data.</text>
</comment>
<feature type="region of interest" description="Disordered" evidence="1">
    <location>
        <begin position="1"/>
        <end position="67"/>
    </location>
</feature>
<dbReference type="AlphaFoldDB" id="A0A420IBD5"/>
<evidence type="ECO:0000313" key="2">
    <source>
        <dbReference type="EMBL" id="RKF71859.1"/>
    </source>
</evidence>
<protein>
    <submittedName>
        <fullName evidence="2">Uncharacterized protein</fullName>
    </submittedName>
</protein>
<gene>
    <name evidence="2" type="ORF">GcM1_250266</name>
</gene>
<reference evidence="2 3" key="1">
    <citation type="journal article" date="2018" name="BMC Genomics">
        <title>Comparative genome analyses reveal sequence features reflecting distinct modes of host-adaptation between dicot and monocot powdery mildew.</title>
        <authorList>
            <person name="Wu Y."/>
            <person name="Ma X."/>
            <person name="Pan Z."/>
            <person name="Kale S.D."/>
            <person name="Song Y."/>
            <person name="King H."/>
            <person name="Zhang Q."/>
            <person name="Presley C."/>
            <person name="Deng X."/>
            <person name="Wei C.I."/>
            <person name="Xiao S."/>
        </authorList>
    </citation>
    <scope>NUCLEOTIDE SEQUENCE [LARGE SCALE GENOMIC DNA]</scope>
    <source>
        <strain evidence="2">UMSG1</strain>
    </source>
</reference>
<organism evidence="2 3">
    <name type="scientific">Golovinomyces cichoracearum</name>
    <dbReference type="NCBI Taxonomy" id="62708"/>
    <lineage>
        <taxon>Eukaryota</taxon>
        <taxon>Fungi</taxon>
        <taxon>Dikarya</taxon>
        <taxon>Ascomycota</taxon>
        <taxon>Pezizomycotina</taxon>
        <taxon>Leotiomycetes</taxon>
        <taxon>Erysiphales</taxon>
        <taxon>Erysiphaceae</taxon>
        <taxon>Golovinomyces</taxon>
    </lineage>
</organism>
<name>A0A420IBD5_9PEZI</name>
<evidence type="ECO:0000313" key="3">
    <source>
        <dbReference type="Proteomes" id="UP000285326"/>
    </source>
</evidence>
<proteinExistence type="predicted"/>
<sequence length="67" mass="7354">MTRSDKKVDDISFSSETEDSITVDGSDYEEDQAINVYKSASTDPDVSDAYKYSSDEDSEDVTGSHMG</sequence>
<feature type="compositionally biased region" description="Basic and acidic residues" evidence="1">
    <location>
        <begin position="1"/>
        <end position="10"/>
    </location>
</feature>
<accession>A0A420IBD5</accession>
<dbReference type="Proteomes" id="UP000285326">
    <property type="component" value="Unassembled WGS sequence"/>
</dbReference>
<feature type="compositionally biased region" description="Acidic residues" evidence="1">
    <location>
        <begin position="16"/>
        <end position="32"/>
    </location>
</feature>